<evidence type="ECO:0000256" key="1">
    <source>
        <dbReference type="SAM" id="SignalP"/>
    </source>
</evidence>
<keyword evidence="3" id="KW-1185">Reference proteome</keyword>
<name>A0A2M8WMU4_9RHOB</name>
<gene>
    <name evidence="2" type="ORF">BC777_1102</name>
</gene>
<proteinExistence type="predicted"/>
<dbReference type="AlphaFoldDB" id="A0A2M8WMU4"/>
<protein>
    <submittedName>
        <fullName evidence="2">Uncharacterized protein</fullName>
    </submittedName>
</protein>
<reference evidence="2 3" key="1">
    <citation type="submission" date="2017-11" db="EMBL/GenBank/DDBJ databases">
        <title>Genomic Encyclopedia of Archaeal and Bacterial Type Strains, Phase II (KMG-II): From Individual Species to Whole Genera.</title>
        <authorList>
            <person name="Goeker M."/>
        </authorList>
    </citation>
    <scope>NUCLEOTIDE SEQUENCE [LARGE SCALE GENOMIC DNA]</scope>
    <source>
        <strain evidence="2 3">DSM 29128</strain>
    </source>
</reference>
<feature type="signal peptide" evidence="1">
    <location>
        <begin position="1"/>
        <end position="33"/>
    </location>
</feature>
<accession>A0A2M8WMU4</accession>
<evidence type="ECO:0000313" key="3">
    <source>
        <dbReference type="Proteomes" id="UP000228531"/>
    </source>
</evidence>
<feature type="chain" id="PRO_5014598435" evidence="1">
    <location>
        <begin position="34"/>
        <end position="169"/>
    </location>
</feature>
<comment type="caution">
    <text evidence="2">The sequence shown here is derived from an EMBL/GenBank/DDBJ whole genome shotgun (WGS) entry which is preliminary data.</text>
</comment>
<organism evidence="2 3">
    <name type="scientific">Yoonia maricola</name>
    <dbReference type="NCBI Taxonomy" id="420999"/>
    <lineage>
        <taxon>Bacteria</taxon>
        <taxon>Pseudomonadati</taxon>
        <taxon>Pseudomonadota</taxon>
        <taxon>Alphaproteobacteria</taxon>
        <taxon>Rhodobacterales</taxon>
        <taxon>Paracoccaceae</taxon>
        <taxon>Yoonia</taxon>
    </lineage>
</organism>
<sequence>MQDFSRKILVSKEFYLKFFAVGLAMAMATQANALTLADCKRTTHPSHGGEIRHMDLGEGRVMWMDWWSQEGTAKGFSLVECASGETLRFRSAEENMGRRSAFDRTDDAIEVLDRHQAGSRIFATFERIANDLEFIARDIAITTETVETCACAAAYPALRGEKTEFMLAG</sequence>
<dbReference type="Proteomes" id="UP000228531">
    <property type="component" value="Unassembled WGS sequence"/>
</dbReference>
<keyword evidence="1" id="KW-0732">Signal</keyword>
<dbReference type="EMBL" id="PGTY01000001">
    <property type="protein sequence ID" value="PJI92257.1"/>
    <property type="molecule type" value="Genomic_DNA"/>
</dbReference>
<evidence type="ECO:0000313" key="2">
    <source>
        <dbReference type="EMBL" id="PJI92257.1"/>
    </source>
</evidence>